<evidence type="ECO:0008006" key="3">
    <source>
        <dbReference type="Google" id="ProtNLM"/>
    </source>
</evidence>
<proteinExistence type="predicted"/>
<comment type="caution">
    <text evidence="1">The sequence shown here is derived from an EMBL/GenBank/DDBJ whole genome shotgun (WGS) entry which is preliminary data.</text>
</comment>
<gene>
    <name evidence="1" type="ORF">COU88_05230</name>
</gene>
<dbReference type="EMBL" id="PFED01000212">
    <property type="protein sequence ID" value="PJE62392.1"/>
    <property type="molecule type" value="Genomic_DNA"/>
</dbReference>
<accession>A0A2M8KR54</accession>
<evidence type="ECO:0000313" key="2">
    <source>
        <dbReference type="Proteomes" id="UP000229554"/>
    </source>
</evidence>
<dbReference type="AlphaFoldDB" id="A0A2M8KR54"/>
<protein>
    <recommendedName>
        <fullName evidence="3">Aspartate kinase</fullName>
    </recommendedName>
</protein>
<evidence type="ECO:0000313" key="1">
    <source>
        <dbReference type="EMBL" id="PJE62392.1"/>
    </source>
</evidence>
<sequence length="220" mass="24732">MITVPQIVKSIVHRSPYIGELLKKGIINHSALAREIKPQVEEDCMKRVELGSIVMALKRLDVNEISTSALSSILTQFPDLIVRSGLIELTLKNSKKVAQARGELFEKCSNDNREFITITQGVFETTIITAKQNKPILDELFLPTDVIMRVGNLSSITVRFHVDILLTPGVYYMILKVLALNVIAITEVVSTYTEITIVLPERQVERAFALIKQLFSQLVR</sequence>
<name>A0A2M8KR54_9BACT</name>
<reference evidence="2" key="1">
    <citation type="submission" date="2017-09" db="EMBL/GenBank/DDBJ databases">
        <title>Depth-based differentiation of microbial function through sediment-hosted aquifers and enrichment of novel symbionts in the deep terrestrial subsurface.</title>
        <authorList>
            <person name="Probst A.J."/>
            <person name="Ladd B."/>
            <person name="Jarett J.K."/>
            <person name="Geller-Mcgrath D.E."/>
            <person name="Sieber C.M.K."/>
            <person name="Emerson J.B."/>
            <person name="Anantharaman K."/>
            <person name="Thomas B.C."/>
            <person name="Malmstrom R."/>
            <person name="Stieglmeier M."/>
            <person name="Klingl A."/>
            <person name="Woyke T."/>
            <person name="Ryan C.M."/>
            <person name="Banfield J.F."/>
        </authorList>
    </citation>
    <scope>NUCLEOTIDE SEQUENCE [LARGE SCALE GENOMIC DNA]</scope>
</reference>
<dbReference type="Proteomes" id="UP000229554">
    <property type="component" value="Unassembled WGS sequence"/>
</dbReference>
<organism evidence="1 2">
    <name type="scientific">Candidatus Roizmanbacteria bacterium CG10_big_fil_rev_8_21_14_0_10_39_6</name>
    <dbReference type="NCBI Taxonomy" id="1974853"/>
    <lineage>
        <taxon>Bacteria</taxon>
        <taxon>Candidatus Roizmaniibacteriota</taxon>
    </lineage>
</organism>